<dbReference type="SUPFAM" id="SSF52743">
    <property type="entry name" value="Subtilisin-like"/>
    <property type="match status" value="1"/>
</dbReference>
<comment type="similarity">
    <text evidence="1 5">Belongs to the peptidase S8 family.</text>
</comment>
<feature type="domain" description="Peptidase S8/S53" evidence="7">
    <location>
        <begin position="147"/>
        <end position="281"/>
    </location>
</feature>
<dbReference type="InterPro" id="IPR050131">
    <property type="entry name" value="Peptidase_S8_subtilisin-like"/>
</dbReference>
<evidence type="ECO:0000313" key="9">
    <source>
        <dbReference type="Proteomes" id="UP000095009"/>
    </source>
</evidence>
<dbReference type="AlphaFoldDB" id="A0A1E3PQF7"/>
<accession>A0A1E3PQF7</accession>
<dbReference type="InterPro" id="IPR015500">
    <property type="entry name" value="Peptidase_S8_subtilisin-rel"/>
</dbReference>
<dbReference type="InterPro" id="IPR036852">
    <property type="entry name" value="Peptidase_S8/S53_dom_sf"/>
</dbReference>
<dbReference type="Proteomes" id="UP000095009">
    <property type="component" value="Unassembled WGS sequence"/>
</dbReference>
<evidence type="ECO:0000256" key="2">
    <source>
        <dbReference type="ARBA" id="ARBA00022670"/>
    </source>
</evidence>
<dbReference type="PANTHER" id="PTHR43806">
    <property type="entry name" value="PEPTIDASE S8"/>
    <property type="match status" value="1"/>
</dbReference>
<dbReference type="PRINTS" id="PR00723">
    <property type="entry name" value="SUBTILISIN"/>
</dbReference>
<organism evidence="8 9">
    <name type="scientific">Nadsonia fulvescens var. elongata DSM 6958</name>
    <dbReference type="NCBI Taxonomy" id="857566"/>
    <lineage>
        <taxon>Eukaryota</taxon>
        <taxon>Fungi</taxon>
        <taxon>Dikarya</taxon>
        <taxon>Ascomycota</taxon>
        <taxon>Saccharomycotina</taxon>
        <taxon>Dipodascomycetes</taxon>
        <taxon>Dipodascales</taxon>
        <taxon>Dipodascales incertae sedis</taxon>
        <taxon>Nadsonia</taxon>
    </lineage>
</organism>
<keyword evidence="6" id="KW-0472">Membrane</keyword>
<evidence type="ECO:0000256" key="1">
    <source>
        <dbReference type="ARBA" id="ARBA00011073"/>
    </source>
</evidence>
<proteinExistence type="inferred from homology"/>
<dbReference type="InterPro" id="IPR000209">
    <property type="entry name" value="Peptidase_S8/S53_dom"/>
</dbReference>
<keyword evidence="4" id="KW-0720">Serine protease</keyword>
<dbReference type="PANTHER" id="PTHR43806:SF13">
    <property type="entry name" value="SUBTILASE-TYPE PROTEINASE RRT12"/>
    <property type="match status" value="1"/>
</dbReference>
<evidence type="ECO:0000256" key="3">
    <source>
        <dbReference type="ARBA" id="ARBA00022801"/>
    </source>
</evidence>
<dbReference type="EMBL" id="KV454407">
    <property type="protein sequence ID" value="ODQ67665.1"/>
    <property type="molecule type" value="Genomic_DNA"/>
</dbReference>
<dbReference type="SUPFAM" id="SSF54897">
    <property type="entry name" value="Protease propeptides/inhibitors"/>
    <property type="match status" value="1"/>
</dbReference>
<dbReference type="PROSITE" id="PS51892">
    <property type="entry name" value="SUBTILASE"/>
    <property type="match status" value="1"/>
</dbReference>
<feature type="non-terminal residue" evidence="8">
    <location>
        <position position="281"/>
    </location>
</feature>
<keyword evidence="3" id="KW-0378">Hydrolase</keyword>
<dbReference type="GO" id="GO:0006508">
    <property type="term" value="P:proteolysis"/>
    <property type="evidence" value="ECO:0007669"/>
    <property type="project" value="UniProtKB-KW"/>
</dbReference>
<sequence>MKRISSYSVENFKQILIILMLVVNIQCAFLVQLSESTTMEKFVNSFPSLATNVTNRFSFSGFQGFSGSFNRQFIKEMLANPSVIRIVRDHVVLASEVQYDAPRHLARIAQRHALPPPTAEINTTTPPISLEYCYDEFSDMVPVDAYVLDSGIYKDHPELEGRARFGADFTNEGHGDFNGHGTHVAGLIGSKTYGSAKGITLIEVKVLNRLGAGLISWVISGLEFAVQDHLAKKESMRDQEEGVQAAVINISLGTAFNQILNDAVNAAVRSGIVVVVAAGNN</sequence>
<dbReference type="InterPro" id="IPR023827">
    <property type="entry name" value="Peptidase_S8_Asp-AS"/>
</dbReference>
<feature type="transmembrane region" description="Helical" evidence="6">
    <location>
        <begin position="12"/>
        <end position="31"/>
    </location>
</feature>
<dbReference type="Pfam" id="PF00082">
    <property type="entry name" value="Peptidase_S8"/>
    <property type="match status" value="1"/>
</dbReference>
<protein>
    <submittedName>
        <fullName evidence="8">Subtilisin-like protein</fullName>
    </submittedName>
</protein>
<dbReference type="STRING" id="857566.A0A1E3PQF7"/>
<evidence type="ECO:0000313" key="8">
    <source>
        <dbReference type="EMBL" id="ODQ67665.1"/>
    </source>
</evidence>
<dbReference type="PROSITE" id="PS00136">
    <property type="entry name" value="SUBTILASE_ASP"/>
    <property type="match status" value="1"/>
</dbReference>
<dbReference type="InterPro" id="IPR022398">
    <property type="entry name" value="Peptidase_S8_His-AS"/>
</dbReference>
<evidence type="ECO:0000259" key="7">
    <source>
        <dbReference type="Pfam" id="PF00082"/>
    </source>
</evidence>
<evidence type="ECO:0000256" key="6">
    <source>
        <dbReference type="SAM" id="Phobius"/>
    </source>
</evidence>
<keyword evidence="2" id="KW-0645">Protease</keyword>
<gene>
    <name evidence="8" type="ORF">NADFUDRAFT_82078</name>
</gene>
<keyword evidence="6" id="KW-1133">Transmembrane helix</keyword>
<dbReference type="OrthoDB" id="206201at2759"/>
<reference evidence="8 9" key="1">
    <citation type="journal article" date="2016" name="Proc. Natl. Acad. Sci. U.S.A.">
        <title>Comparative genomics of biotechnologically important yeasts.</title>
        <authorList>
            <person name="Riley R."/>
            <person name="Haridas S."/>
            <person name="Wolfe K.H."/>
            <person name="Lopes M.R."/>
            <person name="Hittinger C.T."/>
            <person name="Goeker M."/>
            <person name="Salamov A.A."/>
            <person name="Wisecaver J.H."/>
            <person name="Long T.M."/>
            <person name="Calvey C.H."/>
            <person name="Aerts A.L."/>
            <person name="Barry K.W."/>
            <person name="Choi C."/>
            <person name="Clum A."/>
            <person name="Coughlan A.Y."/>
            <person name="Deshpande S."/>
            <person name="Douglass A.P."/>
            <person name="Hanson S.J."/>
            <person name="Klenk H.-P."/>
            <person name="LaButti K.M."/>
            <person name="Lapidus A."/>
            <person name="Lindquist E.A."/>
            <person name="Lipzen A.M."/>
            <person name="Meier-Kolthoff J.P."/>
            <person name="Ohm R.A."/>
            <person name="Otillar R.P."/>
            <person name="Pangilinan J.L."/>
            <person name="Peng Y."/>
            <person name="Rokas A."/>
            <person name="Rosa C.A."/>
            <person name="Scheuner C."/>
            <person name="Sibirny A.A."/>
            <person name="Slot J.C."/>
            <person name="Stielow J.B."/>
            <person name="Sun H."/>
            <person name="Kurtzman C.P."/>
            <person name="Blackwell M."/>
            <person name="Grigoriev I.V."/>
            <person name="Jeffries T.W."/>
        </authorList>
    </citation>
    <scope>NUCLEOTIDE SEQUENCE [LARGE SCALE GENOMIC DNA]</scope>
    <source>
        <strain evidence="8 9">DSM 6958</strain>
    </source>
</reference>
<dbReference type="GO" id="GO:0004252">
    <property type="term" value="F:serine-type endopeptidase activity"/>
    <property type="evidence" value="ECO:0007669"/>
    <property type="project" value="InterPro"/>
</dbReference>
<evidence type="ECO:0000256" key="5">
    <source>
        <dbReference type="PROSITE-ProRule" id="PRU01240"/>
    </source>
</evidence>
<dbReference type="Gene3D" id="3.40.50.200">
    <property type="entry name" value="Peptidase S8/S53 domain"/>
    <property type="match status" value="1"/>
</dbReference>
<comment type="caution">
    <text evidence="5">Lacks conserved residue(s) required for the propagation of feature annotation.</text>
</comment>
<keyword evidence="6" id="KW-0812">Transmembrane</keyword>
<dbReference type="PROSITE" id="PS00137">
    <property type="entry name" value="SUBTILASE_HIS"/>
    <property type="match status" value="1"/>
</dbReference>
<evidence type="ECO:0000256" key="4">
    <source>
        <dbReference type="ARBA" id="ARBA00022825"/>
    </source>
</evidence>
<name>A0A1E3PQF7_9ASCO</name>
<keyword evidence="9" id="KW-1185">Reference proteome</keyword>